<evidence type="ECO:0000256" key="2">
    <source>
        <dbReference type="ARBA" id="ARBA00010159"/>
    </source>
</evidence>
<evidence type="ECO:0000256" key="9">
    <source>
        <dbReference type="SAM" id="Phobius"/>
    </source>
</evidence>
<feature type="transmembrane region" description="Helical" evidence="9">
    <location>
        <begin position="129"/>
        <end position="150"/>
    </location>
</feature>
<evidence type="ECO:0000256" key="5">
    <source>
        <dbReference type="ARBA" id="ARBA00022989"/>
    </source>
</evidence>
<keyword evidence="7 9" id="KW-0472">Membrane</keyword>
<comment type="subcellular location">
    <subcellularLocation>
        <location evidence="1">Membrane</location>
        <topology evidence="1">Multi-pass membrane protein</topology>
    </subcellularLocation>
</comment>
<evidence type="ECO:0000256" key="4">
    <source>
        <dbReference type="ARBA" id="ARBA00022692"/>
    </source>
</evidence>
<comment type="similarity">
    <text evidence="2">Belongs to the two pore domain potassium channel (TC 1.A.1.7) family.</text>
</comment>
<evidence type="ECO:0000313" key="11">
    <source>
        <dbReference type="EMBL" id="BAJ99954.1"/>
    </source>
</evidence>
<dbReference type="GO" id="GO:0005267">
    <property type="term" value="F:potassium channel activity"/>
    <property type="evidence" value="ECO:0007669"/>
    <property type="project" value="InterPro"/>
</dbReference>
<organism evidence="11">
    <name type="scientific">Hordeum vulgare subsp. vulgare</name>
    <name type="common">Domesticated barley</name>
    <dbReference type="NCBI Taxonomy" id="112509"/>
    <lineage>
        <taxon>Eukaryota</taxon>
        <taxon>Viridiplantae</taxon>
        <taxon>Streptophyta</taxon>
        <taxon>Embryophyta</taxon>
        <taxon>Tracheophyta</taxon>
        <taxon>Spermatophyta</taxon>
        <taxon>Magnoliopsida</taxon>
        <taxon>Liliopsida</taxon>
        <taxon>Poales</taxon>
        <taxon>Poaceae</taxon>
        <taxon>BOP clade</taxon>
        <taxon>Pooideae</taxon>
        <taxon>Triticodae</taxon>
        <taxon>Triticeae</taxon>
        <taxon>Hordeinae</taxon>
        <taxon>Hordeum</taxon>
    </lineage>
</organism>
<feature type="transmembrane region" description="Helical" evidence="9">
    <location>
        <begin position="247"/>
        <end position="273"/>
    </location>
</feature>
<dbReference type="PANTHER" id="PTHR11003:SF291">
    <property type="entry name" value="IP11374P"/>
    <property type="match status" value="1"/>
</dbReference>
<evidence type="ECO:0000256" key="7">
    <source>
        <dbReference type="ARBA" id="ARBA00023136"/>
    </source>
</evidence>
<evidence type="ECO:0000256" key="8">
    <source>
        <dbReference type="ARBA" id="ARBA00023303"/>
    </source>
</evidence>
<protein>
    <submittedName>
        <fullName evidence="11">Predicted protein</fullName>
    </submittedName>
</protein>
<reference evidence="11" key="1">
    <citation type="journal article" date="2011" name="Plant Physiol.">
        <title>Comprehensive sequence analysis of 24,783 barley full-length cDNAs derived from 12 clone libraries.</title>
        <authorList>
            <person name="Matsumoto T."/>
            <person name="Tanaka T."/>
            <person name="Sakai H."/>
            <person name="Amano N."/>
            <person name="Kanamori H."/>
            <person name="Kurita K."/>
            <person name="Kikuta A."/>
            <person name="Kamiya K."/>
            <person name="Yamamoto M."/>
            <person name="Ikawa H."/>
            <person name="Fujii N."/>
            <person name="Hori K."/>
            <person name="Itoh T."/>
            <person name="Sato K."/>
        </authorList>
    </citation>
    <scope>NUCLEOTIDE SEQUENCE</scope>
    <source>
        <tissue evidence="11">Shoot and root</tissue>
    </source>
</reference>
<dbReference type="Pfam" id="PF07885">
    <property type="entry name" value="Ion_trans_2"/>
    <property type="match status" value="2"/>
</dbReference>
<dbReference type="PANTHER" id="PTHR11003">
    <property type="entry name" value="POTASSIUM CHANNEL, SUBFAMILY K"/>
    <property type="match status" value="1"/>
</dbReference>
<keyword evidence="5 9" id="KW-1133">Transmembrane helix</keyword>
<feature type="transmembrane region" description="Helical" evidence="9">
    <location>
        <begin position="70"/>
        <end position="89"/>
    </location>
</feature>
<evidence type="ECO:0000256" key="6">
    <source>
        <dbReference type="ARBA" id="ARBA00023065"/>
    </source>
</evidence>
<evidence type="ECO:0000259" key="10">
    <source>
        <dbReference type="Pfam" id="PF07885"/>
    </source>
</evidence>
<dbReference type="InterPro" id="IPR013099">
    <property type="entry name" value="K_chnl_dom"/>
</dbReference>
<evidence type="ECO:0000256" key="3">
    <source>
        <dbReference type="ARBA" id="ARBA00022448"/>
    </source>
</evidence>
<feature type="domain" description="Potassium channel" evidence="10">
    <location>
        <begin position="200"/>
        <end position="273"/>
    </location>
</feature>
<proteinExistence type="evidence at transcript level"/>
<keyword evidence="8" id="KW-0407">Ion channel</keyword>
<dbReference type="SUPFAM" id="SSF81324">
    <property type="entry name" value="Voltage-gated potassium channels"/>
    <property type="match status" value="2"/>
</dbReference>
<sequence>MDWGSPPTTLRDDDEGDRFLTMSARAFARERSFGTLPSLGNINAESPEFTPLVLNPVISEKQRFRTYLKALVPPIIIFLTLLTLGTLVFKYGENWEWRDALLFCTMTLTTVGYVDFSPVKHWTQLFCVAYIYVGLILIGVALGYVGVAVLKQGQRSAWKSLGIPEPHRPRTLTGRGLQMFQSVVRFFRRYGLKIMLSLSVVVCVNTIGTVVFVISEQWGIIEALYFSTVMSTTIAVANEELTQAFTIWFTIPYCITGTVIMAFALGNLADVVIKYERDRMEERAIRIQPTENIIRSLGSSAEGVSEQEWVEFILMRMRRVTQEELRRIKERFKKQADEQAGLIRTSTIVVDQEDFIPTMMS</sequence>
<keyword evidence="6" id="KW-0406">Ion transport</keyword>
<dbReference type="InterPro" id="IPR003280">
    <property type="entry name" value="2pore_dom_K_chnl"/>
</dbReference>
<dbReference type="Gene3D" id="1.10.287.70">
    <property type="match status" value="2"/>
</dbReference>
<name>F2DXY3_HORVV</name>
<keyword evidence="4 9" id="KW-0812">Transmembrane</keyword>
<dbReference type="AlphaFoldDB" id="F2DXY3"/>
<dbReference type="GO" id="GO:0005774">
    <property type="term" value="C:vacuolar membrane"/>
    <property type="evidence" value="ECO:0007669"/>
    <property type="project" value="UniProtKB-ARBA"/>
</dbReference>
<accession>F2DXY3</accession>
<feature type="transmembrane region" description="Helical" evidence="9">
    <location>
        <begin position="194"/>
        <end position="214"/>
    </location>
</feature>
<feature type="domain" description="Potassium channel" evidence="10">
    <location>
        <begin position="76"/>
        <end position="149"/>
    </location>
</feature>
<keyword evidence="3" id="KW-0813">Transport</keyword>
<evidence type="ECO:0000256" key="1">
    <source>
        <dbReference type="ARBA" id="ARBA00004141"/>
    </source>
</evidence>
<dbReference type="EMBL" id="AK368751">
    <property type="protein sequence ID" value="BAJ99954.1"/>
    <property type="molecule type" value="mRNA"/>
</dbReference>